<comment type="caution">
    <text evidence="1">The sequence shown here is derived from an EMBL/GenBank/DDBJ whole genome shotgun (WGS) entry which is preliminary data.</text>
</comment>
<proteinExistence type="predicted"/>
<protein>
    <submittedName>
        <fullName evidence="1">Uncharacterized protein</fullName>
    </submittedName>
</protein>
<gene>
    <name evidence="1" type="ORF">FXF65_37285</name>
</gene>
<accession>A0A5D0TT89</accession>
<evidence type="ECO:0000313" key="1">
    <source>
        <dbReference type="EMBL" id="TYC08552.1"/>
    </source>
</evidence>
<name>A0A5D0TT89_9ACTN</name>
<dbReference type="AlphaFoldDB" id="A0A5D0TT89"/>
<keyword evidence="2" id="KW-1185">Reference proteome</keyword>
<dbReference type="RefSeq" id="WP_148354814.1">
    <property type="nucleotide sequence ID" value="NZ_JBHSBF010000002.1"/>
</dbReference>
<evidence type="ECO:0000313" key="2">
    <source>
        <dbReference type="Proteomes" id="UP000322634"/>
    </source>
</evidence>
<sequence>MTIRRLPVKANGHILARESDVEVHQVGDQEVLIPRVPHACAVCDTWPELRVTNEAVEAQKPCLYPGGITTEITLSVPSGKMIVTDDLRPIMNYDPTGLADYNTVLGQAQAVKAMAAVGCAYGPVGNTCPGLYRQGADHYIIATPGLDENDDPLLPEDMCLARIITDLWAYSIADFELWKARGGVPEGLCWADTIVDVPAGTYRFMHHTGERGFDRDAAGTVTFANIERIA</sequence>
<dbReference type="OrthoDB" id="5145414at2"/>
<dbReference type="EMBL" id="VSFF01000016">
    <property type="protein sequence ID" value="TYC08552.1"/>
    <property type="molecule type" value="Genomic_DNA"/>
</dbReference>
<organism evidence="1 2">
    <name type="scientific">Actinomadura syzygii</name>
    <dbReference type="NCBI Taxonomy" id="1427538"/>
    <lineage>
        <taxon>Bacteria</taxon>
        <taxon>Bacillati</taxon>
        <taxon>Actinomycetota</taxon>
        <taxon>Actinomycetes</taxon>
        <taxon>Streptosporangiales</taxon>
        <taxon>Thermomonosporaceae</taxon>
        <taxon>Actinomadura</taxon>
    </lineage>
</organism>
<dbReference type="Proteomes" id="UP000322634">
    <property type="component" value="Unassembled WGS sequence"/>
</dbReference>
<reference evidence="1 2" key="1">
    <citation type="submission" date="2019-08" db="EMBL/GenBank/DDBJ databases">
        <title>Actinomadura sp. nov. CYP1-5 isolated from mountain soil.</title>
        <authorList>
            <person name="Songsumanus A."/>
            <person name="Kuncharoen N."/>
            <person name="Kudo T."/>
            <person name="Yuki M."/>
            <person name="Igarashi Y."/>
            <person name="Tanasupawat S."/>
        </authorList>
    </citation>
    <scope>NUCLEOTIDE SEQUENCE [LARGE SCALE GENOMIC DNA]</scope>
    <source>
        <strain evidence="1 2">GKU157</strain>
    </source>
</reference>